<reference evidence="6 7" key="3">
    <citation type="journal article" date="2016" name="Sci. Rep.">
        <title>Genome-wide diversity and gene expression profiling of Babesia microti isolates identify polymorphic genes that mediate host-pathogen interactions.</title>
        <authorList>
            <person name="Silva J.C."/>
            <person name="Cornillot E."/>
            <person name="McCracken C."/>
            <person name="Usmani-Brown S."/>
            <person name="Dwivedi A."/>
            <person name="Ifeonu O.O."/>
            <person name="Crabtree J."/>
            <person name="Gotia H.T."/>
            <person name="Virji A.Z."/>
            <person name="Reynes C."/>
            <person name="Colinge J."/>
            <person name="Kumar V."/>
            <person name="Lawres L."/>
            <person name="Pazzi J.E."/>
            <person name="Pablo J.V."/>
            <person name="Hung C."/>
            <person name="Brancato J."/>
            <person name="Kumari P."/>
            <person name="Orvis J."/>
            <person name="Tretina K."/>
            <person name="Chibucos M."/>
            <person name="Ott S."/>
            <person name="Sadzewicz L."/>
            <person name="Sengamalay N."/>
            <person name="Shetty A.C."/>
            <person name="Su Q."/>
            <person name="Tallon L."/>
            <person name="Fraser C.M."/>
            <person name="Frutos R."/>
            <person name="Molina D.M."/>
            <person name="Krause P.J."/>
            <person name="Ben Mamoun C."/>
        </authorList>
    </citation>
    <scope>NUCLEOTIDE SEQUENCE [LARGE SCALE GENOMIC DNA]</scope>
    <source>
        <strain evidence="6 7">RI</strain>
    </source>
</reference>
<dbReference type="Gene3D" id="3.40.630.10">
    <property type="entry name" value="Zn peptidases"/>
    <property type="match status" value="1"/>
</dbReference>
<dbReference type="OrthoDB" id="412814at2759"/>
<evidence type="ECO:0000256" key="1">
    <source>
        <dbReference type="ARBA" id="ARBA00009528"/>
    </source>
</evidence>
<evidence type="ECO:0000256" key="2">
    <source>
        <dbReference type="ARBA" id="ARBA00022438"/>
    </source>
</evidence>
<dbReference type="PROSITE" id="PS00631">
    <property type="entry name" value="CYTOSOL_AP"/>
    <property type="match status" value="1"/>
</dbReference>
<feature type="domain" description="Cytosol aminopeptidase" evidence="5">
    <location>
        <begin position="370"/>
        <end position="377"/>
    </location>
</feature>
<dbReference type="GeneID" id="24424573"/>
<sequence length="529" mass="57514">MNTAVSCEKLIVTPFVGDIVTVNFKKLSEYVKNEAQSLIYLVNYDSETKDFDISNLKGLPKEDCPFSKPLKALAQMKKFEAKPGSLLECTVDIGESLCFSSLFGVSKKSKAMDYKEYGQTIGEAITKQNVKVTNLISLLNLFESKEHLTTFLVGVYMGLGEDKRYKKNRKTDYKFDTVNIYSKESINDVTEAINNAKYFAHGSDIARQLVTSPSNYSNTINLSQYFAELASSLGMNVKILEKADCERLGMGSYLSVAKGSQYPPKFVHAQLNTEDCNGKFVKVALLGKGLTFDSGGYNMKSAASKIELMKMDMGGFAAICGAMLTLAKIKPKGLQVHFLSPLCENMVSAASYRPGDIITASNGKTIEVLNTDAEGRLALADGLVYAEKLGVDVIIDIATLTGAAIVALGEKYAAYYTDSETMNQHFQKGLDLSGEKAWRMPIVKEYSKQLESKVADLQNIASPNIGGGSIVAAVFLKEFVDKTPWIHFDIAGPASCGTLGTGFGANTLAAVVKSLSDDLASKKDTIHEL</sequence>
<dbReference type="VEuPathDB" id="PiroplasmaDB:BMR1_02g03960"/>
<dbReference type="Proteomes" id="UP000002899">
    <property type="component" value="Chromosome II"/>
</dbReference>
<reference evidence="6 7" key="1">
    <citation type="journal article" date="2012" name="Nucleic Acids Res.">
        <title>Sequencing of the smallest Apicomplexan genome from the human pathogen Babesia microti.</title>
        <authorList>
            <person name="Cornillot E."/>
            <person name="Hadj-Kaddour K."/>
            <person name="Dassouli A."/>
            <person name="Noel B."/>
            <person name="Ranwez V."/>
            <person name="Vacherie B."/>
            <person name="Augagneur Y."/>
            <person name="Bres V."/>
            <person name="Duclos A."/>
            <person name="Randazzo S."/>
            <person name="Carcy B."/>
            <person name="Debierre-Grockiego F."/>
            <person name="Delbecq S."/>
            <person name="Moubri-Menage K."/>
            <person name="Shams-Eldin H."/>
            <person name="Usmani-Brown S."/>
            <person name="Bringaud F."/>
            <person name="Wincker P."/>
            <person name="Vivares C.P."/>
            <person name="Schwarz R.T."/>
            <person name="Schetters T.P."/>
            <person name="Krause P.J."/>
            <person name="Gorenflot A."/>
            <person name="Berry V."/>
            <person name="Barbe V."/>
            <person name="Ben Mamoun C."/>
        </authorList>
    </citation>
    <scope>NUCLEOTIDE SEQUENCE [LARGE SCALE GENOMIC DNA]</scope>
    <source>
        <strain evidence="6 7">RI</strain>
    </source>
</reference>
<dbReference type="EC" id="3.4.11.10" evidence="6"/>
<dbReference type="PANTHER" id="PTHR11963:SF23">
    <property type="entry name" value="CYTOSOL AMINOPEPTIDASE"/>
    <property type="match status" value="1"/>
</dbReference>
<gene>
    <name evidence="6" type="ORF">BMR1_02g03960</name>
</gene>
<dbReference type="GO" id="GO:0006508">
    <property type="term" value="P:proteolysis"/>
    <property type="evidence" value="ECO:0007669"/>
    <property type="project" value="UniProtKB-KW"/>
</dbReference>
<dbReference type="GO" id="GO:0070006">
    <property type="term" value="F:metalloaminopeptidase activity"/>
    <property type="evidence" value="ECO:0007669"/>
    <property type="project" value="InterPro"/>
</dbReference>
<evidence type="ECO:0000313" key="7">
    <source>
        <dbReference type="Proteomes" id="UP000002899"/>
    </source>
</evidence>
<accession>A0A1R4AAX6</accession>
<keyword evidence="7" id="KW-1185">Reference proteome</keyword>
<evidence type="ECO:0000313" key="6">
    <source>
        <dbReference type="EMBL" id="SJK86156.1"/>
    </source>
</evidence>
<organism evidence="6 7">
    <name type="scientific">Babesia microti (strain RI)</name>
    <dbReference type="NCBI Taxonomy" id="1133968"/>
    <lineage>
        <taxon>Eukaryota</taxon>
        <taxon>Sar</taxon>
        <taxon>Alveolata</taxon>
        <taxon>Apicomplexa</taxon>
        <taxon>Aconoidasida</taxon>
        <taxon>Piroplasmida</taxon>
        <taxon>Babesiidae</taxon>
        <taxon>Babesia</taxon>
    </lineage>
</organism>
<dbReference type="InterPro" id="IPR000819">
    <property type="entry name" value="Peptidase_M17_C"/>
</dbReference>
<dbReference type="InterPro" id="IPR043472">
    <property type="entry name" value="Macro_dom-like"/>
</dbReference>
<dbReference type="EC" id="3.4.11.1" evidence="6"/>
<keyword evidence="4 6" id="KW-0378">Hydrolase</keyword>
<dbReference type="InterPro" id="IPR011356">
    <property type="entry name" value="Leucine_aapep/pepB"/>
</dbReference>
<proteinExistence type="inferred from homology"/>
<evidence type="ECO:0000259" key="5">
    <source>
        <dbReference type="PROSITE" id="PS00631"/>
    </source>
</evidence>
<dbReference type="RefSeq" id="XP_021338349.1">
    <property type="nucleotide sequence ID" value="XM_021481744.1"/>
</dbReference>
<dbReference type="Pfam" id="PF00883">
    <property type="entry name" value="Peptidase_M17"/>
    <property type="match status" value="1"/>
</dbReference>
<keyword evidence="3" id="KW-0645">Protease</keyword>
<dbReference type="PANTHER" id="PTHR11963">
    <property type="entry name" value="LEUCINE AMINOPEPTIDASE-RELATED"/>
    <property type="match status" value="1"/>
</dbReference>
<dbReference type="EMBL" id="FO082872">
    <property type="protein sequence ID" value="SJK86156.1"/>
    <property type="molecule type" value="Genomic_DNA"/>
</dbReference>
<evidence type="ECO:0000256" key="4">
    <source>
        <dbReference type="ARBA" id="ARBA00022801"/>
    </source>
</evidence>
<dbReference type="GO" id="GO:0005737">
    <property type="term" value="C:cytoplasm"/>
    <property type="evidence" value="ECO:0007669"/>
    <property type="project" value="InterPro"/>
</dbReference>
<keyword evidence="2 6" id="KW-0031">Aminopeptidase</keyword>
<dbReference type="KEGG" id="bmic:BMR1_02g03960"/>
<dbReference type="Gene3D" id="3.40.220.10">
    <property type="entry name" value="Leucine Aminopeptidase, subunit E, domain 1"/>
    <property type="match status" value="1"/>
</dbReference>
<dbReference type="CDD" id="cd00433">
    <property type="entry name" value="Peptidase_M17"/>
    <property type="match status" value="1"/>
</dbReference>
<dbReference type="PRINTS" id="PR00481">
    <property type="entry name" value="LAMNOPPTDASE"/>
</dbReference>
<name>A0A1R4AAX6_BABMR</name>
<evidence type="ECO:0000256" key="3">
    <source>
        <dbReference type="ARBA" id="ARBA00022670"/>
    </source>
</evidence>
<comment type="similarity">
    <text evidence="1">Belongs to the peptidase M17 family.</text>
</comment>
<dbReference type="GO" id="GO:0030145">
    <property type="term" value="F:manganese ion binding"/>
    <property type="evidence" value="ECO:0007669"/>
    <property type="project" value="InterPro"/>
</dbReference>
<dbReference type="SUPFAM" id="SSF53187">
    <property type="entry name" value="Zn-dependent exopeptidases"/>
    <property type="match status" value="1"/>
</dbReference>
<protein>
    <submittedName>
        <fullName evidence="6">Leucyl aminopeptidase</fullName>
        <ecNumber evidence="6">3.4.11.1</ecNumber>
        <ecNumber evidence="6">3.4.11.10</ecNumber>
    </submittedName>
</protein>
<dbReference type="AlphaFoldDB" id="A0A1R4AAX6"/>
<reference evidence="6 7" key="2">
    <citation type="journal article" date="2013" name="PLoS ONE">
        <title>Whole genome mapping and re-organization of the nuclear and mitochondrial genomes of Babesia microti isolates.</title>
        <authorList>
            <person name="Cornillot E."/>
            <person name="Dassouli A."/>
            <person name="Garg A."/>
            <person name="Pachikara N."/>
            <person name="Randazzo S."/>
            <person name="Depoix D."/>
            <person name="Carcy B."/>
            <person name="Delbecq S."/>
            <person name="Frutos R."/>
            <person name="Silva J.C."/>
            <person name="Sutton R."/>
            <person name="Krause P.J."/>
            <person name="Mamoun C.B."/>
        </authorList>
    </citation>
    <scope>NUCLEOTIDE SEQUENCE [LARGE SCALE GENOMIC DNA]</scope>
    <source>
        <strain evidence="6 7">RI</strain>
    </source>
</reference>